<keyword evidence="3" id="KW-1185">Reference proteome</keyword>
<accession>A0ABW2YRX1</accession>
<gene>
    <name evidence="2" type="ORF">ACFQZQ_12130</name>
</gene>
<evidence type="ECO:0000313" key="2">
    <source>
        <dbReference type="EMBL" id="MFD0740023.1"/>
    </source>
</evidence>
<dbReference type="RefSeq" id="WP_386813079.1">
    <property type="nucleotide sequence ID" value="NZ_JBHTIH010000007.1"/>
</dbReference>
<proteinExistence type="predicted"/>
<keyword evidence="1" id="KW-0732">Signal</keyword>
<reference evidence="3" key="1">
    <citation type="journal article" date="2019" name="Int. J. Syst. Evol. Microbiol.">
        <title>The Global Catalogue of Microorganisms (GCM) 10K type strain sequencing project: providing services to taxonomists for standard genome sequencing and annotation.</title>
        <authorList>
            <consortium name="The Broad Institute Genomics Platform"/>
            <consortium name="The Broad Institute Genome Sequencing Center for Infectious Disease"/>
            <person name="Wu L."/>
            <person name="Ma J."/>
        </authorList>
    </citation>
    <scope>NUCLEOTIDE SEQUENCE [LARGE SCALE GENOMIC DNA]</scope>
    <source>
        <strain evidence="3">CCUG 55491</strain>
    </source>
</reference>
<evidence type="ECO:0008006" key="4">
    <source>
        <dbReference type="Google" id="ProtNLM"/>
    </source>
</evidence>
<sequence>MRLTPLMLALAVLPALAAGSVSANPASANPKPEITRAAIKPQAVGAAHTLRTIPEACARIEGLFTGDAKQPYKFAVVRTSANCQPRARFVDAAKAQPSEKAGWKFNDLIRVPNASCGTQLAVVKVWRKPANVAPPKLDDQGKSRIYLEEQRKNAEANKLAAVPMFAAQTSVEGMPCK</sequence>
<feature type="signal peptide" evidence="1">
    <location>
        <begin position="1"/>
        <end position="17"/>
    </location>
</feature>
<protein>
    <recommendedName>
        <fullName evidence="4">Secreted protein</fullName>
    </recommendedName>
</protein>
<evidence type="ECO:0000313" key="3">
    <source>
        <dbReference type="Proteomes" id="UP001597090"/>
    </source>
</evidence>
<dbReference type="EMBL" id="JBHTIH010000007">
    <property type="protein sequence ID" value="MFD0740023.1"/>
    <property type="molecule type" value="Genomic_DNA"/>
</dbReference>
<dbReference type="Proteomes" id="UP001597090">
    <property type="component" value="Unassembled WGS sequence"/>
</dbReference>
<evidence type="ECO:0000256" key="1">
    <source>
        <dbReference type="SAM" id="SignalP"/>
    </source>
</evidence>
<comment type="caution">
    <text evidence="2">The sequence shown here is derived from an EMBL/GenBank/DDBJ whole genome shotgun (WGS) entry which is preliminary data.</text>
</comment>
<organism evidence="2 3">
    <name type="scientific">Lysobacter koreensis</name>
    <dbReference type="NCBI Taxonomy" id="266122"/>
    <lineage>
        <taxon>Bacteria</taxon>
        <taxon>Pseudomonadati</taxon>
        <taxon>Pseudomonadota</taxon>
        <taxon>Gammaproteobacteria</taxon>
        <taxon>Lysobacterales</taxon>
        <taxon>Lysobacteraceae</taxon>
        <taxon>Lysobacter</taxon>
    </lineage>
</organism>
<name>A0ABW2YRX1_9GAMM</name>
<feature type="chain" id="PRO_5045299886" description="Secreted protein" evidence="1">
    <location>
        <begin position="18"/>
        <end position="177"/>
    </location>
</feature>